<proteinExistence type="predicted"/>
<dbReference type="InterPro" id="IPR010982">
    <property type="entry name" value="Lambda_DNA-bd_dom_sf"/>
</dbReference>
<keyword evidence="2" id="KW-0238">DNA-binding</keyword>
<dbReference type="InterPro" id="IPR028082">
    <property type="entry name" value="Peripla_BP_I"/>
</dbReference>
<dbReference type="AlphaFoldDB" id="A0A919Q326"/>
<dbReference type="CDD" id="cd01392">
    <property type="entry name" value="HTH_LacI"/>
    <property type="match status" value="1"/>
</dbReference>
<dbReference type="PANTHER" id="PTHR30146">
    <property type="entry name" value="LACI-RELATED TRANSCRIPTIONAL REPRESSOR"/>
    <property type="match status" value="1"/>
</dbReference>
<dbReference type="GO" id="GO:0000976">
    <property type="term" value="F:transcription cis-regulatory region binding"/>
    <property type="evidence" value="ECO:0007669"/>
    <property type="project" value="TreeGrafter"/>
</dbReference>
<dbReference type="Pfam" id="PF13377">
    <property type="entry name" value="Peripla_BP_3"/>
    <property type="match status" value="1"/>
</dbReference>
<evidence type="ECO:0000256" key="3">
    <source>
        <dbReference type="ARBA" id="ARBA00023163"/>
    </source>
</evidence>
<evidence type="ECO:0000313" key="6">
    <source>
        <dbReference type="Proteomes" id="UP000660611"/>
    </source>
</evidence>
<evidence type="ECO:0000256" key="1">
    <source>
        <dbReference type="ARBA" id="ARBA00023015"/>
    </source>
</evidence>
<keyword evidence="6" id="KW-1185">Reference proteome</keyword>
<comment type="caution">
    <text evidence="5">The sequence shown here is derived from an EMBL/GenBank/DDBJ whole genome shotgun (WGS) entry which is preliminary data.</text>
</comment>
<sequence length="347" mass="37245">MSAVAVTQEDVARRAGVARKTVSNVISDYPHVSDRIRKKVLAAIEELGYQPNRAAQNLRSGRSGMIGLAVPELDVSYFAELTRLVVQATERRGLTVLIIQTFGDLTREHASLNGFGHQRLIDGLICSPIASSGEDILNRGGGFPVVLLGEQVSVAPDHAGIDHVGIDNVAAARTATEHLLSLPRKRVAFVGASRSTDSHMADLRLAGYRQALAAAGVPLRPELVFSVNGYHRRDGAEAGRRILALPPEERPDGVFCANDLLAQGLMRALHDTGYRIPHDVAVVGFDDIDEATYSIPSLTSVSPDKAQIAETAVALLLDRVNGSDEADHDTVTDFSLVVRESTAGPRR</sequence>
<dbReference type="GO" id="GO:0003700">
    <property type="term" value="F:DNA-binding transcription factor activity"/>
    <property type="evidence" value="ECO:0007669"/>
    <property type="project" value="TreeGrafter"/>
</dbReference>
<name>A0A919Q326_9ACTN</name>
<evidence type="ECO:0000256" key="2">
    <source>
        <dbReference type="ARBA" id="ARBA00023125"/>
    </source>
</evidence>
<dbReference type="EMBL" id="BONQ01000205">
    <property type="protein sequence ID" value="GIG52970.1"/>
    <property type="molecule type" value="Genomic_DNA"/>
</dbReference>
<dbReference type="Pfam" id="PF00356">
    <property type="entry name" value="LacI"/>
    <property type="match status" value="1"/>
</dbReference>
<dbReference type="InterPro" id="IPR046335">
    <property type="entry name" value="LacI/GalR-like_sensor"/>
</dbReference>
<dbReference type="Gene3D" id="1.10.260.40">
    <property type="entry name" value="lambda repressor-like DNA-binding domains"/>
    <property type="match status" value="1"/>
</dbReference>
<evidence type="ECO:0000259" key="4">
    <source>
        <dbReference type="PROSITE" id="PS50932"/>
    </source>
</evidence>
<keyword evidence="3" id="KW-0804">Transcription</keyword>
<reference evidence="5" key="1">
    <citation type="submission" date="2021-01" db="EMBL/GenBank/DDBJ databases">
        <title>Whole genome shotgun sequence of Dactylosporangium siamense NBRC 106093.</title>
        <authorList>
            <person name="Komaki H."/>
            <person name="Tamura T."/>
        </authorList>
    </citation>
    <scope>NUCLEOTIDE SEQUENCE</scope>
    <source>
        <strain evidence="5">NBRC 106093</strain>
    </source>
</reference>
<evidence type="ECO:0000313" key="5">
    <source>
        <dbReference type="EMBL" id="GIG52970.1"/>
    </source>
</evidence>
<feature type="domain" description="HTH lacI-type" evidence="4">
    <location>
        <begin position="6"/>
        <end position="60"/>
    </location>
</feature>
<gene>
    <name evidence="5" type="ORF">Dsi01nite_110110</name>
</gene>
<protein>
    <submittedName>
        <fullName evidence="5">LacI family transcriptional regulator</fullName>
    </submittedName>
</protein>
<dbReference type="SUPFAM" id="SSF53822">
    <property type="entry name" value="Periplasmic binding protein-like I"/>
    <property type="match status" value="1"/>
</dbReference>
<organism evidence="5 6">
    <name type="scientific">Dactylosporangium siamense</name>
    <dbReference type="NCBI Taxonomy" id="685454"/>
    <lineage>
        <taxon>Bacteria</taxon>
        <taxon>Bacillati</taxon>
        <taxon>Actinomycetota</taxon>
        <taxon>Actinomycetes</taxon>
        <taxon>Micromonosporales</taxon>
        <taxon>Micromonosporaceae</taxon>
        <taxon>Dactylosporangium</taxon>
    </lineage>
</organism>
<dbReference type="CDD" id="cd06267">
    <property type="entry name" value="PBP1_LacI_sugar_binding-like"/>
    <property type="match status" value="1"/>
</dbReference>
<dbReference type="SMART" id="SM00354">
    <property type="entry name" value="HTH_LACI"/>
    <property type="match status" value="1"/>
</dbReference>
<dbReference type="PANTHER" id="PTHR30146:SF109">
    <property type="entry name" value="HTH-TYPE TRANSCRIPTIONAL REGULATOR GALS"/>
    <property type="match status" value="1"/>
</dbReference>
<dbReference type="PROSITE" id="PS50932">
    <property type="entry name" value="HTH_LACI_2"/>
    <property type="match status" value="1"/>
</dbReference>
<dbReference type="InterPro" id="IPR000843">
    <property type="entry name" value="HTH_LacI"/>
</dbReference>
<dbReference type="Gene3D" id="3.40.50.2300">
    <property type="match status" value="2"/>
</dbReference>
<dbReference type="SUPFAM" id="SSF47413">
    <property type="entry name" value="lambda repressor-like DNA-binding domains"/>
    <property type="match status" value="1"/>
</dbReference>
<dbReference type="Proteomes" id="UP000660611">
    <property type="component" value="Unassembled WGS sequence"/>
</dbReference>
<accession>A0A919Q326</accession>
<keyword evidence="1" id="KW-0805">Transcription regulation</keyword>